<dbReference type="EMBL" id="BARS01014006">
    <property type="protein sequence ID" value="GAF89022.1"/>
    <property type="molecule type" value="Genomic_DNA"/>
</dbReference>
<name>X0TLL6_9ZZZZ</name>
<evidence type="ECO:0000313" key="1">
    <source>
        <dbReference type="EMBL" id="GAF89022.1"/>
    </source>
</evidence>
<organism evidence="1">
    <name type="scientific">marine sediment metagenome</name>
    <dbReference type="NCBI Taxonomy" id="412755"/>
    <lineage>
        <taxon>unclassified sequences</taxon>
        <taxon>metagenomes</taxon>
        <taxon>ecological metagenomes</taxon>
    </lineage>
</organism>
<accession>X0TLL6</accession>
<sequence length="29" mass="3191">FKGAICKIAKNAWDNALLVNAREQGESNE</sequence>
<reference evidence="1" key="1">
    <citation type="journal article" date="2014" name="Front. Microbiol.">
        <title>High frequency of phylogenetically diverse reductive dehalogenase-homologous genes in deep subseafloor sedimentary metagenomes.</title>
        <authorList>
            <person name="Kawai M."/>
            <person name="Futagami T."/>
            <person name="Toyoda A."/>
            <person name="Takaki Y."/>
            <person name="Nishi S."/>
            <person name="Hori S."/>
            <person name="Arai W."/>
            <person name="Tsubouchi T."/>
            <person name="Morono Y."/>
            <person name="Uchiyama I."/>
            <person name="Ito T."/>
            <person name="Fujiyama A."/>
            <person name="Inagaki F."/>
            <person name="Takami H."/>
        </authorList>
    </citation>
    <scope>NUCLEOTIDE SEQUENCE</scope>
    <source>
        <strain evidence="1">Expedition CK06-06</strain>
    </source>
</reference>
<comment type="caution">
    <text evidence="1">The sequence shown here is derived from an EMBL/GenBank/DDBJ whole genome shotgun (WGS) entry which is preliminary data.</text>
</comment>
<protein>
    <submittedName>
        <fullName evidence="1">Uncharacterized protein</fullName>
    </submittedName>
</protein>
<feature type="non-terminal residue" evidence="1">
    <location>
        <position position="1"/>
    </location>
</feature>
<proteinExistence type="predicted"/>
<dbReference type="AlphaFoldDB" id="X0TLL6"/>
<gene>
    <name evidence="1" type="ORF">S01H1_23926</name>
</gene>